<evidence type="ECO:0000313" key="2">
    <source>
        <dbReference type="Proteomes" id="UP000789920"/>
    </source>
</evidence>
<comment type="caution">
    <text evidence="1">The sequence shown here is derived from an EMBL/GenBank/DDBJ whole genome shotgun (WGS) entry which is preliminary data.</text>
</comment>
<sequence>IVVRAFWSRHYWSYCYWSRATRVPLVEWSRVTRVTISGIKLRFLFPAV</sequence>
<protein>
    <submittedName>
        <fullName evidence="1">27892_t:CDS:1</fullName>
    </submittedName>
</protein>
<name>A0ACA9RHM5_9GLOM</name>
<organism evidence="1 2">
    <name type="scientific">Racocetra persica</name>
    <dbReference type="NCBI Taxonomy" id="160502"/>
    <lineage>
        <taxon>Eukaryota</taxon>
        <taxon>Fungi</taxon>
        <taxon>Fungi incertae sedis</taxon>
        <taxon>Mucoromycota</taxon>
        <taxon>Glomeromycotina</taxon>
        <taxon>Glomeromycetes</taxon>
        <taxon>Diversisporales</taxon>
        <taxon>Gigasporaceae</taxon>
        <taxon>Racocetra</taxon>
    </lineage>
</organism>
<dbReference type="Proteomes" id="UP000789920">
    <property type="component" value="Unassembled WGS sequence"/>
</dbReference>
<keyword evidence="2" id="KW-1185">Reference proteome</keyword>
<feature type="non-terminal residue" evidence="1">
    <location>
        <position position="48"/>
    </location>
</feature>
<accession>A0ACA9RHM5</accession>
<feature type="non-terminal residue" evidence="1">
    <location>
        <position position="1"/>
    </location>
</feature>
<gene>
    <name evidence="1" type="ORF">RPERSI_LOCUS19615</name>
</gene>
<proteinExistence type="predicted"/>
<dbReference type="EMBL" id="CAJVQC010054044">
    <property type="protein sequence ID" value="CAG8793713.1"/>
    <property type="molecule type" value="Genomic_DNA"/>
</dbReference>
<evidence type="ECO:0000313" key="1">
    <source>
        <dbReference type="EMBL" id="CAG8793713.1"/>
    </source>
</evidence>
<reference evidence="1" key="1">
    <citation type="submission" date="2021-06" db="EMBL/GenBank/DDBJ databases">
        <authorList>
            <person name="Kallberg Y."/>
            <person name="Tangrot J."/>
            <person name="Rosling A."/>
        </authorList>
    </citation>
    <scope>NUCLEOTIDE SEQUENCE</scope>
    <source>
        <strain evidence="1">MA461A</strain>
    </source>
</reference>